<name>A0A1X7ABE2_9RHOB</name>
<dbReference type="InterPro" id="IPR036852">
    <property type="entry name" value="Peptidase_S8/S53_dom_sf"/>
</dbReference>
<evidence type="ECO:0000313" key="3">
    <source>
        <dbReference type="EMBL" id="SLN74598.1"/>
    </source>
</evidence>
<dbReference type="GO" id="GO:0006508">
    <property type="term" value="P:proteolysis"/>
    <property type="evidence" value="ECO:0007669"/>
    <property type="project" value="InterPro"/>
</dbReference>
<dbReference type="RefSeq" id="WP_159456829.1">
    <property type="nucleotide sequence ID" value="NZ_FWFK01000011.1"/>
</dbReference>
<dbReference type="Gene3D" id="3.40.50.200">
    <property type="entry name" value="Peptidase S8/S53 domain"/>
    <property type="match status" value="1"/>
</dbReference>
<proteinExistence type="predicted"/>
<gene>
    <name evidence="3" type="ORF">ROJ8625_04065</name>
</gene>
<feature type="domain" description="Peptidase S8/S53" evidence="2">
    <location>
        <begin position="337"/>
        <end position="678"/>
    </location>
</feature>
<dbReference type="InterPro" id="IPR000209">
    <property type="entry name" value="Peptidase_S8/S53_dom"/>
</dbReference>
<reference evidence="3 4" key="1">
    <citation type="submission" date="2017-03" db="EMBL/GenBank/DDBJ databases">
        <authorList>
            <person name="Afonso C.L."/>
            <person name="Miller P.J."/>
            <person name="Scott M.A."/>
            <person name="Spackman E."/>
            <person name="Goraichik I."/>
            <person name="Dimitrov K.M."/>
            <person name="Suarez D.L."/>
            <person name="Swayne D.E."/>
        </authorList>
    </citation>
    <scope>NUCLEOTIDE SEQUENCE [LARGE SCALE GENOMIC DNA]</scope>
    <source>
        <strain evidence="3 4">CECT 8625</strain>
    </source>
</reference>
<keyword evidence="4" id="KW-1185">Reference proteome</keyword>
<dbReference type="OrthoDB" id="9768989at2"/>
<dbReference type="AlphaFoldDB" id="A0A1X7ABE2"/>
<dbReference type="Pfam" id="PF00082">
    <property type="entry name" value="Peptidase_S8"/>
    <property type="match status" value="1"/>
</dbReference>
<dbReference type="InterPro" id="IPR034074">
    <property type="entry name" value="Y4bN_pept_dom"/>
</dbReference>
<dbReference type="GO" id="GO:0004252">
    <property type="term" value="F:serine-type endopeptidase activity"/>
    <property type="evidence" value="ECO:0007669"/>
    <property type="project" value="InterPro"/>
</dbReference>
<sequence length="863" mass="93058">MTEYPLLPVPNPRRDKRPKGGSGGGKVQTPSRAKQRDRLGPTFQRLRDVFDGDGDPLSLREDPLGIAPERALVFEVAGSIGDFSAAVARIGGLDFLADEEMIFEPDENFGVIESRKGREPGIRDDKPIAGRLYMAMPDTQALRHLLSLWRRYEAGEAAPRGFAPWFEVFKHLHTLRVWGPADRIPSETIQYLEEELAAQGANAIVRVEVELWFAGTAARRAAAQAGFARAVAAAEGVVVDRAEIGEIGYMARLVDLPAEEVQRLIAREEVSLAVCDDVMMVRPQSTVEFPVAADPLDEALPAPHGPEAGLPPVAALFDAMPVQNHALLAGRLVLDDPDDFEAMSAVAERKHGTEMASLILHGDRNLGEEPLSRPIYLRPVLYAPGGGRSEQPLRNRLLLDLIYQAVLRMKTGDAEGEATAPGVFIVNLSLGDRNRPFAGPMSPWGRLLDYLADRFGILFLVSAGNVSEPLAVRDFAGLIDFENASVEDREAAILRALAEQQAVRTLLSPAESLNSVTVGAWHEDGAPPMNGAAVFSPFADGPGPNISSALGLGHRKVVKPDIFMPGGRELVRVAANGTGGVSLRLVPPGRLYGLRCAMPDGGGDLTREGFSSGTSAATALATRAAHRIFDALSDPDNGNLLEGVDPAFYGVIVKAMLVHRAQWGSLGGLLDQTWQPQGKGSHVVRRDGIARLLGYGRPAVHESMECAANRATMIGFGEIPAGEQAALYRIPLPQSLERVREPRALTVSLAWFSPVNIRHQAYRRAKLEVAPDSPDTKFGVARVAGQPSDKSAPRGSLFHVRYAGERAVAFVDGNTLALRVFCREQGGALDQSIRYGLAVTIEAGAAIQVYEEVRQGLGIRPRP</sequence>
<dbReference type="EMBL" id="FWFK01000011">
    <property type="protein sequence ID" value="SLN74598.1"/>
    <property type="molecule type" value="Genomic_DNA"/>
</dbReference>
<evidence type="ECO:0000313" key="4">
    <source>
        <dbReference type="Proteomes" id="UP000193570"/>
    </source>
</evidence>
<dbReference type="SUPFAM" id="SSF52743">
    <property type="entry name" value="Subtilisin-like"/>
    <property type="match status" value="1"/>
</dbReference>
<evidence type="ECO:0000256" key="1">
    <source>
        <dbReference type="SAM" id="MobiDB-lite"/>
    </source>
</evidence>
<dbReference type="Proteomes" id="UP000193570">
    <property type="component" value="Unassembled WGS sequence"/>
</dbReference>
<accession>A0A1X7ABE2</accession>
<dbReference type="CDD" id="cd04847">
    <property type="entry name" value="Peptidases_S8_Subtilisin_like_2"/>
    <property type="match status" value="1"/>
</dbReference>
<evidence type="ECO:0000259" key="2">
    <source>
        <dbReference type="Pfam" id="PF00082"/>
    </source>
</evidence>
<feature type="region of interest" description="Disordered" evidence="1">
    <location>
        <begin position="1"/>
        <end position="40"/>
    </location>
</feature>
<organism evidence="3 4">
    <name type="scientific">Roseivivax jejudonensis</name>
    <dbReference type="NCBI Taxonomy" id="1529041"/>
    <lineage>
        <taxon>Bacteria</taxon>
        <taxon>Pseudomonadati</taxon>
        <taxon>Pseudomonadota</taxon>
        <taxon>Alphaproteobacteria</taxon>
        <taxon>Rhodobacterales</taxon>
        <taxon>Roseobacteraceae</taxon>
        <taxon>Roseivivax</taxon>
    </lineage>
</organism>
<protein>
    <recommendedName>
        <fullName evidence="2">Peptidase S8/S53 domain-containing protein</fullName>
    </recommendedName>
</protein>